<proteinExistence type="predicted"/>
<protein>
    <submittedName>
        <fullName evidence="6">Diacylglycerol kinase family lipid kinase</fullName>
    </submittedName>
</protein>
<reference evidence="6 7" key="1">
    <citation type="journal article" date="2016" name="Int. J. Syst. Evol. Microbiol.">
        <title>Pyruvatibacter mobilis gen. nov., sp. nov., a marine bacterium from the culture broth of Picochlorum sp. 122.</title>
        <authorList>
            <person name="Wang G."/>
            <person name="Tang M."/>
            <person name="Wu H."/>
            <person name="Dai S."/>
            <person name="Li T."/>
            <person name="Chen C."/>
            <person name="He H."/>
            <person name="Fan J."/>
            <person name="Xiang W."/>
            <person name="Li X."/>
        </authorList>
    </citation>
    <scope>NUCLEOTIDE SEQUENCE [LARGE SCALE GENOMIC DNA]</scope>
    <source>
        <strain evidence="6 7">GYP-11</strain>
    </source>
</reference>
<dbReference type="InterPro" id="IPR016064">
    <property type="entry name" value="NAD/diacylglycerol_kinase_sf"/>
</dbReference>
<dbReference type="InterPro" id="IPR045540">
    <property type="entry name" value="YegS/DAGK_C"/>
</dbReference>
<organism evidence="6 7">
    <name type="scientific">Pyruvatibacter mobilis</name>
    <dbReference type="NCBI Taxonomy" id="1712261"/>
    <lineage>
        <taxon>Bacteria</taxon>
        <taxon>Pseudomonadati</taxon>
        <taxon>Pseudomonadota</taxon>
        <taxon>Alphaproteobacteria</taxon>
        <taxon>Hyphomicrobiales</taxon>
        <taxon>Parvibaculaceae</taxon>
        <taxon>Pyruvatibacter</taxon>
    </lineage>
</organism>
<dbReference type="Pfam" id="PF19279">
    <property type="entry name" value="YegS_C"/>
    <property type="match status" value="1"/>
</dbReference>
<dbReference type="AlphaFoldDB" id="A0A845Q8D4"/>
<keyword evidence="2" id="KW-0547">Nucleotide-binding</keyword>
<dbReference type="GeneID" id="300653692"/>
<dbReference type="Proteomes" id="UP000470384">
    <property type="component" value="Unassembled WGS sequence"/>
</dbReference>
<evidence type="ECO:0000256" key="2">
    <source>
        <dbReference type="ARBA" id="ARBA00022741"/>
    </source>
</evidence>
<evidence type="ECO:0000313" key="7">
    <source>
        <dbReference type="Proteomes" id="UP000470384"/>
    </source>
</evidence>
<keyword evidence="4" id="KW-0067">ATP-binding</keyword>
<sequence length="297" mass="31872">MRRAVTLIYNPVAGWRRRRKLIEVVEAMNRRGAIVTLRETGGPGDAERFAREAAEAGGTDIVVAAGGDGTINEVANGLVGSQLPLGVIPIGTANVLAIEIGLPTSSDELGALLLEGRARAIGAGRVNKRFFLLWVGAGFDGRLVHAINPVMKRRFGKLAFVWAGLRQIVFPGGPRLRVSDGVRDVVCGWVVVANACHYAGKFRLAPSVRFEDVGLVTLCVPARGRLGLVWAMIALALGRLERARNVDVLRGPSIHIADDGPDEVDPVQVDGDDMLTLPVDVECWDVSKAPQIRLVMP</sequence>
<dbReference type="GO" id="GO:0005524">
    <property type="term" value="F:ATP binding"/>
    <property type="evidence" value="ECO:0007669"/>
    <property type="project" value="UniProtKB-KW"/>
</dbReference>
<evidence type="ECO:0000256" key="3">
    <source>
        <dbReference type="ARBA" id="ARBA00022777"/>
    </source>
</evidence>
<evidence type="ECO:0000256" key="4">
    <source>
        <dbReference type="ARBA" id="ARBA00022840"/>
    </source>
</evidence>
<comment type="caution">
    <text evidence="6">The sequence shown here is derived from an EMBL/GenBank/DDBJ whole genome shotgun (WGS) entry which is preliminary data.</text>
</comment>
<name>A0A845Q8D4_9HYPH</name>
<dbReference type="PROSITE" id="PS50146">
    <property type="entry name" value="DAGK"/>
    <property type="match status" value="1"/>
</dbReference>
<evidence type="ECO:0000259" key="5">
    <source>
        <dbReference type="PROSITE" id="PS50146"/>
    </source>
</evidence>
<dbReference type="RefSeq" id="WP_160586753.1">
    <property type="nucleotide sequence ID" value="NZ_BMHN01000001.1"/>
</dbReference>
<dbReference type="Pfam" id="PF00781">
    <property type="entry name" value="DAGK_cat"/>
    <property type="match status" value="1"/>
</dbReference>
<accession>A0A845Q8D4</accession>
<evidence type="ECO:0000256" key="1">
    <source>
        <dbReference type="ARBA" id="ARBA00022679"/>
    </source>
</evidence>
<evidence type="ECO:0000313" key="6">
    <source>
        <dbReference type="EMBL" id="NBG94704.1"/>
    </source>
</evidence>
<dbReference type="GO" id="GO:0016301">
    <property type="term" value="F:kinase activity"/>
    <property type="evidence" value="ECO:0007669"/>
    <property type="project" value="UniProtKB-KW"/>
</dbReference>
<feature type="domain" description="DAGKc" evidence="5">
    <location>
        <begin position="1"/>
        <end position="130"/>
    </location>
</feature>
<keyword evidence="1" id="KW-0808">Transferase</keyword>
<keyword evidence="7" id="KW-1185">Reference proteome</keyword>
<dbReference type="SMART" id="SM00046">
    <property type="entry name" value="DAGKc"/>
    <property type="match status" value="1"/>
</dbReference>
<gene>
    <name evidence="6" type="ORF">GTQ45_03050</name>
</gene>
<keyword evidence="3 6" id="KW-0418">Kinase</keyword>
<dbReference type="OrthoDB" id="142078at2"/>
<dbReference type="Gene3D" id="2.60.200.40">
    <property type="match status" value="1"/>
</dbReference>
<dbReference type="SUPFAM" id="SSF111331">
    <property type="entry name" value="NAD kinase/diacylglycerol kinase-like"/>
    <property type="match status" value="1"/>
</dbReference>
<dbReference type="GO" id="GO:0005886">
    <property type="term" value="C:plasma membrane"/>
    <property type="evidence" value="ECO:0007669"/>
    <property type="project" value="TreeGrafter"/>
</dbReference>
<dbReference type="EMBL" id="WXYQ01000001">
    <property type="protein sequence ID" value="NBG94704.1"/>
    <property type="molecule type" value="Genomic_DNA"/>
</dbReference>
<dbReference type="InterPro" id="IPR001206">
    <property type="entry name" value="Diacylglycerol_kinase_cat_dom"/>
</dbReference>
<dbReference type="PANTHER" id="PTHR12358:SF106">
    <property type="entry name" value="LIPID KINASE YEGS"/>
    <property type="match status" value="1"/>
</dbReference>
<dbReference type="Gene3D" id="3.40.50.10330">
    <property type="entry name" value="Probable inorganic polyphosphate/atp-NAD kinase, domain 1"/>
    <property type="match status" value="1"/>
</dbReference>
<dbReference type="PANTHER" id="PTHR12358">
    <property type="entry name" value="SPHINGOSINE KINASE"/>
    <property type="match status" value="1"/>
</dbReference>
<dbReference type="InterPro" id="IPR017438">
    <property type="entry name" value="ATP-NAD_kinase_N"/>
</dbReference>
<dbReference type="InterPro" id="IPR050187">
    <property type="entry name" value="Lipid_Phosphate_FormReg"/>
</dbReference>